<dbReference type="GO" id="GO:0006520">
    <property type="term" value="P:amino acid metabolic process"/>
    <property type="evidence" value="ECO:0007669"/>
    <property type="project" value="InterPro"/>
</dbReference>
<dbReference type="EMBL" id="AOIQ01000006">
    <property type="protein sequence ID" value="ELZ13754.1"/>
    <property type="molecule type" value="Genomic_DNA"/>
</dbReference>
<dbReference type="PANTHER" id="PTHR46383:SF3">
    <property type="entry name" value="ASPARTATE AMINOTRANSFERASE-RELATED"/>
    <property type="match status" value="1"/>
</dbReference>
<name>M0BVQ5_9EURY</name>
<dbReference type="InterPro" id="IPR050596">
    <property type="entry name" value="AspAT/PAT-like"/>
</dbReference>
<dbReference type="InterPro" id="IPR015424">
    <property type="entry name" value="PyrdxlP-dep_Trfase"/>
</dbReference>
<evidence type="ECO:0000313" key="9">
    <source>
        <dbReference type="EMBL" id="ELZ13754.1"/>
    </source>
</evidence>
<reference evidence="9 10" key="1">
    <citation type="journal article" date="2014" name="PLoS Genet.">
        <title>Phylogenetically driven sequencing of extremely halophilic archaea reveals strategies for static and dynamic osmo-response.</title>
        <authorList>
            <person name="Becker E.A."/>
            <person name="Seitzer P.M."/>
            <person name="Tritt A."/>
            <person name="Larsen D."/>
            <person name="Krusor M."/>
            <person name="Yao A.I."/>
            <person name="Wu D."/>
            <person name="Madern D."/>
            <person name="Eisen J.A."/>
            <person name="Darling A.E."/>
            <person name="Facciotti M.T."/>
        </authorList>
    </citation>
    <scope>NUCLEOTIDE SEQUENCE [LARGE SCALE GENOMIC DNA]</scope>
    <source>
        <strain evidence="9 10">JCM 14624</strain>
    </source>
</reference>
<dbReference type="Proteomes" id="UP000011560">
    <property type="component" value="Unassembled WGS sequence"/>
</dbReference>
<dbReference type="EC" id="2.6.1.-" evidence="7"/>
<dbReference type="PATRIC" id="fig|1227490.4.peg.583"/>
<evidence type="ECO:0000259" key="8">
    <source>
        <dbReference type="Pfam" id="PF00155"/>
    </source>
</evidence>
<evidence type="ECO:0000256" key="3">
    <source>
        <dbReference type="ARBA" id="ARBA00011738"/>
    </source>
</evidence>
<dbReference type="RefSeq" id="WP_007697539.1">
    <property type="nucleotide sequence ID" value="NZ_AOIQ01000006.1"/>
</dbReference>
<accession>M0BVQ5</accession>
<dbReference type="CDD" id="cd00609">
    <property type="entry name" value="AAT_like"/>
    <property type="match status" value="1"/>
</dbReference>
<comment type="caution">
    <text evidence="9">The sequence shown here is derived from an EMBL/GenBank/DDBJ whole genome shotgun (WGS) entry which is preliminary data.</text>
</comment>
<keyword evidence="10" id="KW-1185">Reference proteome</keyword>
<evidence type="ECO:0000256" key="4">
    <source>
        <dbReference type="ARBA" id="ARBA00022576"/>
    </source>
</evidence>
<feature type="domain" description="Aminotransferase class I/classII large" evidence="8">
    <location>
        <begin position="29"/>
        <end position="375"/>
    </location>
</feature>
<dbReference type="Gene3D" id="3.90.1150.10">
    <property type="entry name" value="Aspartate Aminotransferase, domain 1"/>
    <property type="match status" value="1"/>
</dbReference>
<keyword evidence="4 7" id="KW-0032">Aminotransferase</keyword>
<evidence type="ECO:0000256" key="2">
    <source>
        <dbReference type="ARBA" id="ARBA00007441"/>
    </source>
</evidence>
<comment type="similarity">
    <text evidence="2 7">Belongs to the class-I pyridoxal-phosphate-dependent aminotransferase family.</text>
</comment>
<dbReference type="OrthoDB" id="372018at2157"/>
<gene>
    <name evidence="9" type="ORF">C479_02876</name>
</gene>
<dbReference type="STRING" id="1227490.C479_02876"/>
<dbReference type="FunFam" id="3.40.640.10:FF:000033">
    <property type="entry name" value="Aspartate aminotransferase"/>
    <property type="match status" value="1"/>
</dbReference>
<dbReference type="Pfam" id="PF00155">
    <property type="entry name" value="Aminotran_1_2"/>
    <property type="match status" value="1"/>
</dbReference>
<comment type="cofactor">
    <cofactor evidence="1 7">
        <name>pyridoxal 5'-phosphate</name>
        <dbReference type="ChEBI" id="CHEBI:597326"/>
    </cofactor>
</comment>
<comment type="subunit">
    <text evidence="3">Homodimer.</text>
</comment>
<dbReference type="InterPro" id="IPR015421">
    <property type="entry name" value="PyrdxlP-dep_Trfase_major"/>
</dbReference>
<keyword evidence="5 7" id="KW-0808">Transferase</keyword>
<evidence type="ECO:0000256" key="7">
    <source>
        <dbReference type="RuleBase" id="RU000481"/>
    </source>
</evidence>
<dbReference type="SUPFAM" id="SSF53383">
    <property type="entry name" value="PLP-dependent transferases"/>
    <property type="match status" value="1"/>
</dbReference>
<dbReference type="PROSITE" id="PS00105">
    <property type="entry name" value="AA_TRANSFER_CLASS_1"/>
    <property type="match status" value="1"/>
</dbReference>
<organism evidence="9 10">
    <name type="scientific">Halovivax asiaticus JCM 14624</name>
    <dbReference type="NCBI Taxonomy" id="1227490"/>
    <lineage>
        <taxon>Archaea</taxon>
        <taxon>Methanobacteriati</taxon>
        <taxon>Methanobacteriota</taxon>
        <taxon>Stenosarchaea group</taxon>
        <taxon>Halobacteria</taxon>
        <taxon>Halobacteriales</taxon>
        <taxon>Natrialbaceae</taxon>
        <taxon>Halovivax</taxon>
    </lineage>
</organism>
<dbReference type="InterPro" id="IPR004839">
    <property type="entry name" value="Aminotransferase_I/II_large"/>
</dbReference>
<dbReference type="PANTHER" id="PTHR46383">
    <property type="entry name" value="ASPARTATE AMINOTRANSFERASE"/>
    <property type="match status" value="1"/>
</dbReference>
<evidence type="ECO:0000313" key="10">
    <source>
        <dbReference type="Proteomes" id="UP000011560"/>
    </source>
</evidence>
<evidence type="ECO:0000256" key="5">
    <source>
        <dbReference type="ARBA" id="ARBA00022679"/>
    </source>
</evidence>
<dbReference type="InterPro" id="IPR015422">
    <property type="entry name" value="PyrdxlP-dep_Trfase_small"/>
</dbReference>
<evidence type="ECO:0000256" key="1">
    <source>
        <dbReference type="ARBA" id="ARBA00001933"/>
    </source>
</evidence>
<evidence type="ECO:0000256" key="6">
    <source>
        <dbReference type="ARBA" id="ARBA00022898"/>
    </source>
</evidence>
<keyword evidence="6" id="KW-0663">Pyridoxal phosphate</keyword>
<dbReference type="InterPro" id="IPR004838">
    <property type="entry name" value="NHTrfase_class1_PyrdxlP-BS"/>
</dbReference>
<sequence>MTDRIAARVDQLDPSGIRQFFDVAAAHDDVISLGVGEPDFAPPAAARTAVIESVERGDTDYTSNRGMKGLRSELASFVGRYGLAPSPDSILVTTGASEAIDLAMRTLVDPEDTVAIPHPSYVSYGPAVTLAGGTVCPVRTKPERDFRLTVDALSDAGAESADVLLLCYPNNPTGATMPESALQPIATFAREHDLVVISDEIYAELTYDHDHVSIASFDGMADRTVVVSGFSKAFAMTGFRLGYAIGPAAIIDAMTRVHQYTMLSAPTQAQFAAKAALDSCLNDVDEMIASYERRRDLVRTRLDEIGLDCADLGGAFYAFPTVPDGWSATKFAERLLDEYGVAVVPGTAFGDTYDDHVRLSYATDEESLQTAFDRIEAFLADHRANGDRSRADRPDPSPSET</sequence>
<dbReference type="GO" id="GO:0008483">
    <property type="term" value="F:transaminase activity"/>
    <property type="evidence" value="ECO:0007669"/>
    <property type="project" value="UniProtKB-KW"/>
</dbReference>
<protein>
    <recommendedName>
        <fullName evidence="7">Aminotransferase</fullName>
        <ecNumber evidence="7">2.6.1.-</ecNumber>
    </recommendedName>
</protein>
<dbReference type="AlphaFoldDB" id="M0BVQ5"/>
<proteinExistence type="inferred from homology"/>
<dbReference type="Gene3D" id="3.40.640.10">
    <property type="entry name" value="Type I PLP-dependent aspartate aminotransferase-like (Major domain)"/>
    <property type="match status" value="1"/>
</dbReference>
<dbReference type="GO" id="GO:0030170">
    <property type="term" value="F:pyridoxal phosphate binding"/>
    <property type="evidence" value="ECO:0007669"/>
    <property type="project" value="InterPro"/>
</dbReference>